<feature type="domain" description="Carboxyltransferase" evidence="4">
    <location>
        <begin position="28"/>
        <end position="313"/>
    </location>
</feature>
<dbReference type="InterPro" id="IPR052708">
    <property type="entry name" value="PxpC"/>
</dbReference>
<organism evidence="5 6">
    <name type="scientific">Halarsenatibacter silvermanii</name>
    <dbReference type="NCBI Taxonomy" id="321763"/>
    <lineage>
        <taxon>Bacteria</taxon>
        <taxon>Bacillati</taxon>
        <taxon>Bacillota</taxon>
        <taxon>Clostridia</taxon>
        <taxon>Halanaerobiales</taxon>
        <taxon>Halarsenatibacteraceae</taxon>
        <taxon>Halarsenatibacter</taxon>
    </lineage>
</organism>
<gene>
    <name evidence="5" type="ORF">SAMN04488692_11466</name>
</gene>
<keyword evidence="3" id="KW-0067">ATP-binding</keyword>
<sequence>MIKLGKIKIIEPGPLTTVQDLGRPGFQRYGMPQAGAMDSFACRTASRLVGNEDNSAVLEFTMKGPTIEFLQPTALAVTGPNFKPHLNGCLIPQWRSIYAGSKTVLSFPSNPSGAGGRGYIAFKGGIDVPRIMGSRSTYIKGGIGGFKGRPLEEEDVLIVKEKAQKSDFSDAYLPAANRPDYDTEITARVIMGPQDKNFSSSGIENFLGGNFTVTAQADRMGYRLQGPSIEHRRKDSADIISDGIPPGAVQVPGHQNPIIMMADRQTTGGYPKIATVITSDQDRIAQLKPGNIINFKRIKVDRADELLQKREKRLEKIQRSNLKLISDNFYRIKVEGHDFNARVEEIEA</sequence>
<dbReference type="NCBIfam" id="TIGR00724">
    <property type="entry name" value="urea_amlyse_rel"/>
    <property type="match status" value="1"/>
</dbReference>
<evidence type="ECO:0000256" key="1">
    <source>
        <dbReference type="ARBA" id="ARBA00022741"/>
    </source>
</evidence>
<dbReference type="InterPro" id="IPR003778">
    <property type="entry name" value="CT_A_B"/>
</dbReference>
<evidence type="ECO:0000313" key="6">
    <source>
        <dbReference type="Proteomes" id="UP000199476"/>
    </source>
</evidence>
<keyword evidence="1" id="KW-0547">Nucleotide-binding</keyword>
<evidence type="ECO:0000259" key="4">
    <source>
        <dbReference type="SMART" id="SM00797"/>
    </source>
</evidence>
<evidence type="ECO:0000256" key="3">
    <source>
        <dbReference type="ARBA" id="ARBA00022840"/>
    </source>
</evidence>
<name>A0A1G9PWV4_9FIRM</name>
<accession>A0A1G9PWV4</accession>
<evidence type="ECO:0000313" key="5">
    <source>
        <dbReference type="EMBL" id="SDM03292.1"/>
    </source>
</evidence>
<dbReference type="AlphaFoldDB" id="A0A1G9PWV4"/>
<dbReference type="SMART" id="SM00797">
    <property type="entry name" value="AHS2"/>
    <property type="match status" value="1"/>
</dbReference>
<dbReference type="SUPFAM" id="SSF50891">
    <property type="entry name" value="Cyclophilin-like"/>
    <property type="match status" value="1"/>
</dbReference>
<evidence type="ECO:0000256" key="2">
    <source>
        <dbReference type="ARBA" id="ARBA00022801"/>
    </source>
</evidence>
<dbReference type="InterPro" id="IPR029000">
    <property type="entry name" value="Cyclophilin-like_dom_sf"/>
</dbReference>
<dbReference type="Gene3D" id="2.40.100.10">
    <property type="entry name" value="Cyclophilin-like"/>
    <property type="match status" value="1"/>
</dbReference>
<keyword evidence="6" id="KW-1185">Reference proteome</keyword>
<dbReference type="PANTHER" id="PTHR43309">
    <property type="entry name" value="5-OXOPROLINASE SUBUNIT C"/>
    <property type="match status" value="1"/>
</dbReference>
<dbReference type="GO" id="GO:0016787">
    <property type="term" value="F:hydrolase activity"/>
    <property type="evidence" value="ECO:0007669"/>
    <property type="project" value="UniProtKB-KW"/>
</dbReference>
<dbReference type="PANTHER" id="PTHR43309:SF5">
    <property type="entry name" value="5-OXOPROLINASE SUBUNIT C"/>
    <property type="match status" value="1"/>
</dbReference>
<dbReference type="EMBL" id="FNGO01000014">
    <property type="protein sequence ID" value="SDM03292.1"/>
    <property type="molecule type" value="Genomic_DNA"/>
</dbReference>
<proteinExistence type="predicted"/>
<protein>
    <submittedName>
        <fullName evidence="5">Biotin-dependent carboxylase uncharacterized domain-containing protein</fullName>
    </submittedName>
</protein>
<reference evidence="5 6" key="1">
    <citation type="submission" date="2016-10" db="EMBL/GenBank/DDBJ databases">
        <authorList>
            <person name="de Groot N.N."/>
        </authorList>
    </citation>
    <scope>NUCLEOTIDE SEQUENCE [LARGE SCALE GENOMIC DNA]</scope>
    <source>
        <strain evidence="5 6">SLAS-1</strain>
    </source>
</reference>
<dbReference type="Pfam" id="PF02626">
    <property type="entry name" value="CT_A_B"/>
    <property type="match status" value="1"/>
</dbReference>
<keyword evidence="2" id="KW-0378">Hydrolase</keyword>
<dbReference type="GO" id="GO:0005524">
    <property type="term" value="F:ATP binding"/>
    <property type="evidence" value="ECO:0007669"/>
    <property type="project" value="UniProtKB-KW"/>
</dbReference>
<dbReference type="STRING" id="321763.SAMN04488692_11466"/>
<dbReference type="Proteomes" id="UP000199476">
    <property type="component" value="Unassembled WGS sequence"/>
</dbReference>